<name>A0ABX1RYK0_9FLAO</name>
<evidence type="ECO:0000313" key="2">
    <source>
        <dbReference type="EMBL" id="NMH87415.1"/>
    </source>
</evidence>
<protein>
    <recommendedName>
        <fullName evidence="1">Alpha-L-glutamate ligase-related protein ATP-grasp domain-containing protein</fullName>
    </recommendedName>
</protein>
<dbReference type="InterPro" id="IPR039523">
    <property type="entry name" value="RimK-rel_E_lig_ATP-grasp"/>
</dbReference>
<dbReference type="Gene3D" id="3.30.470.20">
    <property type="entry name" value="ATP-grasp fold, B domain"/>
    <property type="match status" value="1"/>
</dbReference>
<evidence type="ECO:0000313" key="3">
    <source>
        <dbReference type="Proteomes" id="UP000746690"/>
    </source>
</evidence>
<reference evidence="2 3" key="1">
    <citation type="submission" date="2020-04" db="EMBL/GenBank/DDBJ databases">
        <title>A Flavivirga sp. nov.</title>
        <authorList>
            <person name="Sun X."/>
        </authorList>
    </citation>
    <scope>NUCLEOTIDE SEQUENCE [LARGE SCALE GENOMIC DNA]</scope>
    <source>
        <strain evidence="2 3">Y03</strain>
    </source>
</reference>
<sequence length="344" mass="39209">MNRLKVFLKHPNKKSFPKMIKEVIILMIKKREIPFYYFKYLYRKNVTNYLDYVSFKEQLLLVGHRSLHNPDYVALINNKLYFALFCERISIKTPKLISYNLGSNFFFNNEVVKITDKEKLVDFFEVLFDKNKIDALFFRPPSDYGGKGCFKITKEDIENNLDGLYQNLVNGNFVHTKVVKQHDDINKIHSKSVNTLRIISLLTLEGHIEIISAFIRFGVGDSVVDNATSGGFFVGINLEDGTLQPIGHYLSQHGGEEITEHPDSGYKFEGFKIPYYKEACDLVLDTAKIIPDGLIGWDVAITSNGPVIIETNAEPHIPISNITSGGLLKNKHVKNIVEALKKQS</sequence>
<proteinExistence type="predicted"/>
<dbReference type="Pfam" id="PF14397">
    <property type="entry name" value="ATPgrasp_ST"/>
    <property type="match status" value="1"/>
</dbReference>
<organism evidence="2 3">
    <name type="scientific">Flavivirga algicola</name>
    <dbReference type="NCBI Taxonomy" id="2729136"/>
    <lineage>
        <taxon>Bacteria</taxon>
        <taxon>Pseudomonadati</taxon>
        <taxon>Bacteroidota</taxon>
        <taxon>Flavobacteriia</taxon>
        <taxon>Flavobacteriales</taxon>
        <taxon>Flavobacteriaceae</taxon>
        <taxon>Flavivirga</taxon>
    </lineage>
</organism>
<feature type="domain" description="Alpha-L-glutamate ligase-related protein ATP-grasp" evidence="1">
    <location>
        <begin position="152"/>
        <end position="333"/>
    </location>
</feature>
<gene>
    <name evidence="2" type="ORF">HHX25_07860</name>
</gene>
<dbReference type="RefSeq" id="WP_169671914.1">
    <property type="nucleotide sequence ID" value="NZ_JABBHF010000004.1"/>
</dbReference>
<dbReference type="SUPFAM" id="SSF56059">
    <property type="entry name" value="Glutathione synthetase ATP-binding domain-like"/>
    <property type="match status" value="1"/>
</dbReference>
<comment type="caution">
    <text evidence="2">The sequence shown here is derived from an EMBL/GenBank/DDBJ whole genome shotgun (WGS) entry which is preliminary data.</text>
</comment>
<keyword evidence="3" id="KW-1185">Reference proteome</keyword>
<dbReference type="Proteomes" id="UP000746690">
    <property type="component" value="Unassembled WGS sequence"/>
</dbReference>
<evidence type="ECO:0000259" key="1">
    <source>
        <dbReference type="Pfam" id="PF14397"/>
    </source>
</evidence>
<accession>A0ABX1RYK0</accession>
<dbReference type="EMBL" id="JABBHF010000004">
    <property type="protein sequence ID" value="NMH87415.1"/>
    <property type="molecule type" value="Genomic_DNA"/>
</dbReference>